<gene>
    <name evidence="6" type="ORF">BON30_16580</name>
</gene>
<reference evidence="7" key="1">
    <citation type="submission" date="2016-11" db="EMBL/GenBank/DDBJ databases">
        <authorList>
            <person name="Shukria A."/>
            <person name="Stevens D.C."/>
        </authorList>
    </citation>
    <scope>NUCLEOTIDE SEQUENCE [LARGE SCALE GENOMIC DNA]</scope>
    <source>
        <strain evidence="7">Cbfe23</strain>
    </source>
</reference>
<dbReference type="GO" id="GO:0003700">
    <property type="term" value="F:DNA-binding transcription factor activity"/>
    <property type="evidence" value="ECO:0007669"/>
    <property type="project" value="InterPro"/>
</dbReference>
<dbReference type="EMBL" id="MPIN01000004">
    <property type="protein sequence ID" value="OJH39155.1"/>
    <property type="molecule type" value="Genomic_DNA"/>
</dbReference>
<keyword evidence="7" id="KW-1185">Reference proteome</keyword>
<keyword evidence="3" id="KW-0804">Transcription</keyword>
<dbReference type="SMART" id="SM00342">
    <property type="entry name" value="HTH_ARAC"/>
    <property type="match status" value="1"/>
</dbReference>
<proteinExistence type="predicted"/>
<dbReference type="GO" id="GO:0043565">
    <property type="term" value="F:sequence-specific DNA binding"/>
    <property type="evidence" value="ECO:0007669"/>
    <property type="project" value="InterPro"/>
</dbReference>
<accession>A0A1L9BA84</accession>
<sequence length="268" mass="28354">MRLSEVPHVPFGGPPPLWPPLLASRGPGTSSTGHAHHAMHLVLGLDGPLRMRAADAPWTSLAGVLTAPDVPHSLDAEGRQVLLVFLDPESEAGAALAATLTGPFRALSTAERDTLAQDAEPSRLMGPEGVAWTRRVVEVLGAGVIPPPRSIHPRVRRVLRLLHELPPGEDASLATLAAQVGLSPGRLMHAFTESIGLPLRPYLAWLRLQRAATAIVSGMPLGEAAQAAGFADSAHMSRTFRRMLGMPPSALRGAHRSQLVQDRGAGRS</sequence>
<feature type="domain" description="HTH araC/xylS-type" evidence="5">
    <location>
        <begin position="156"/>
        <end position="254"/>
    </location>
</feature>
<protein>
    <submittedName>
        <fullName evidence="6">AraC family transcriptional regulator</fullName>
    </submittedName>
</protein>
<name>A0A1L9BA84_9BACT</name>
<evidence type="ECO:0000256" key="1">
    <source>
        <dbReference type="ARBA" id="ARBA00023015"/>
    </source>
</evidence>
<dbReference type="InterPro" id="IPR018062">
    <property type="entry name" value="HTH_AraC-typ_CS"/>
</dbReference>
<dbReference type="InterPro" id="IPR009057">
    <property type="entry name" value="Homeodomain-like_sf"/>
</dbReference>
<evidence type="ECO:0000256" key="2">
    <source>
        <dbReference type="ARBA" id="ARBA00023125"/>
    </source>
</evidence>
<dbReference type="AlphaFoldDB" id="A0A1L9BA84"/>
<evidence type="ECO:0000313" key="6">
    <source>
        <dbReference type="EMBL" id="OJH39155.1"/>
    </source>
</evidence>
<dbReference type="PROSITE" id="PS00041">
    <property type="entry name" value="HTH_ARAC_FAMILY_1"/>
    <property type="match status" value="1"/>
</dbReference>
<reference evidence="6 7" key="2">
    <citation type="submission" date="2016-12" db="EMBL/GenBank/DDBJ databases">
        <title>Draft Genome Sequence of Cystobacter ferrugineus Strain Cbfe23.</title>
        <authorList>
            <person name="Akbar S."/>
            <person name="Dowd S.E."/>
            <person name="Stevens D.C."/>
        </authorList>
    </citation>
    <scope>NUCLEOTIDE SEQUENCE [LARGE SCALE GENOMIC DNA]</scope>
    <source>
        <strain evidence="6 7">Cbfe23</strain>
    </source>
</reference>
<dbReference type="STRING" id="83449.BON30_16580"/>
<dbReference type="Pfam" id="PF12833">
    <property type="entry name" value="HTH_18"/>
    <property type="match status" value="1"/>
</dbReference>
<dbReference type="PROSITE" id="PS01124">
    <property type="entry name" value="HTH_ARAC_FAMILY_2"/>
    <property type="match status" value="1"/>
</dbReference>
<feature type="region of interest" description="Disordered" evidence="4">
    <location>
        <begin position="247"/>
        <end position="268"/>
    </location>
</feature>
<dbReference type="OrthoDB" id="7191628at2"/>
<evidence type="ECO:0000313" key="7">
    <source>
        <dbReference type="Proteomes" id="UP000182229"/>
    </source>
</evidence>
<keyword evidence="2" id="KW-0238">DNA-binding</keyword>
<dbReference type="Proteomes" id="UP000182229">
    <property type="component" value="Unassembled WGS sequence"/>
</dbReference>
<dbReference type="InterPro" id="IPR018060">
    <property type="entry name" value="HTH_AraC"/>
</dbReference>
<dbReference type="SUPFAM" id="SSF46689">
    <property type="entry name" value="Homeodomain-like"/>
    <property type="match status" value="1"/>
</dbReference>
<comment type="caution">
    <text evidence="6">The sequence shown here is derived from an EMBL/GenBank/DDBJ whole genome shotgun (WGS) entry which is preliminary data.</text>
</comment>
<dbReference type="PANTHER" id="PTHR46796">
    <property type="entry name" value="HTH-TYPE TRANSCRIPTIONAL ACTIVATOR RHAS-RELATED"/>
    <property type="match status" value="1"/>
</dbReference>
<evidence type="ECO:0000256" key="4">
    <source>
        <dbReference type="SAM" id="MobiDB-lite"/>
    </source>
</evidence>
<dbReference type="Gene3D" id="1.10.10.60">
    <property type="entry name" value="Homeodomain-like"/>
    <property type="match status" value="2"/>
</dbReference>
<keyword evidence="1" id="KW-0805">Transcription regulation</keyword>
<evidence type="ECO:0000259" key="5">
    <source>
        <dbReference type="PROSITE" id="PS01124"/>
    </source>
</evidence>
<evidence type="ECO:0000256" key="3">
    <source>
        <dbReference type="ARBA" id="ARBA00023163"/>
    </source>
</evidence>
<organism evidence="6 7">
    <name type="scientific">Cystobacter ferrugineus</name>
    <dbReference type="NCBI Taxonomy" id="83449"/>
    <lineage>
        <taxon>Bacteria</taxon>
        <taxon>Pseudomonadati</taxon>
        <taxon>Myxococcota</taxon>
        <taxon>Myxococcia</taxon>
        <taxon>Myxococcales</taxon>
        <taxon>Cystobacterineae</taxon>
        <taxon>Archangiaceae</taxon>
        <taxon>Cystobacter</taxon>
    </lineage>
</organism>
<dbReference type="InterPro" id="IPR050204">
    <property type="entry name" value="AraC_XylS_family_regulators"/>
</dbReference>